<keyword evidence="1" id="KW-1133">Transmembrane helix</keyword>
<evidence type="ECO:0000313" key="2">
    <source>
        <dbReference type="EMBL" id="EXL02886.1"/>
    </source>
</evidence>
<accession>A0A011U9U9</accession>
<organism evidence="2 3">
    <name type="scientific">Aquamicrobium defluvii</name>
    <dbReference type="NCBI Taxonomy" id="69279"/>
    <lineage>
        <taxon>Bacteria</taxon>
        <taxon>Pseudomonadati</taxon>
        <taxon>Pseudomonadota</taxon>
        <taxon>Alphaproteobacteria</taxon>
        <taxon>Hyphomicrobiales</taxon>
        <taxon>Phyllobacteriaceae</taxon>
        <taxon>Aquamicrobium</taxon>
    </lineage>
</organism>
<evidence type="ECO:0000256" key="1">
    <source>
        <dbReference type="SAM" id="Phobius"/>
    </source>
</evidence>
<feature type="transmembrane region" description="Helical" evidence="1">
    <location>
        <begin position="177"/>
        <end position="195"/>
    </location>
</feature>
<evidence type="ECO:0000313" key="3">
    <source>
        <dbReference type="Proteomes" id="UP000019849"/>
    </source>
</evidence>
<keyword evidence="1" id="KW-0472">Membrane</keyword>
<protein>
    <submittedName>
        <fullName evidence="2">Uncharacterized protein</fullName>
    </submittedName>
</protein>
<dbReference type="EMBL" id="JENY01000028">
    <property type="protein sequence ID" value="EXL02886.1"/>
    <property type="molecule type" value="Genomic_DNA"/>
</dbReference>
<reference evidence="2 3" key="1">
    <citation type="submission" date="2014-02" db="EMBL/GenBank/DDBJ databases">
        <title>Aquamicrobium defluvii Genome sequencing.</title>
        <authorList>
            <person name="Wang X."/>
        </authorList>
    </citation>
    <scope>NUCLEOTIDE SEQUENCE [LARGE SCALE GENOMIC DNA]</scope>
    <source>
        <strain evidence="2 3">W13Z1</strain>
    </source>
</reference>
<dbReference type="AlphaFoldDB" id="A0A011U9U9"/>
<feature type="transmembrane region" description="Helical" evidence="1">
    <location>
        <begin position="216"/>
        <end position="238"/>
    </location>
</feature>
<feature type="transmembrane region" description="Helical" evidence="1">
    <location>
        <begin position="62"/>
        <end position="82"/>
    </location>
</feature>
<comment type="caution">
    <text evidence="2">The sequence shown here is derived from an EMBL/GenBank/DDBJ whole genome shotgun (WGS) entry which is preliminary data.</text>
</comment>
<feature type="transmembrane region" description="Helical" evidence="1">
    <location>
        <begin position="152"/>
        <end position="171"/>
    </location>
</feature>
<proteinExistence type="predicted"/>
<gene>
    <name evidence="2" type="ORF">BG36_13510</name>
</gene>
<dbReference type="eggNOG" id="ENOG502Z8Q9">
    <property type="taxonomic scope" value="Bacteria"/>
</dbReference>
<dbReference type="Proteomes" id="UP000019849">
    <property type="component" value="Unassembled WGS sequence"/>
</dbReference>
<keyword evidence="1" id="KW-0812">Transmembrane</keyword>
<dbReference type="PATRIC" id="fig|69279.3.peg.3796"/>
<name>A0A011U9U9_9HYPH</name>
<dbReference type="STRING" id="69279.BG36_13510"/>
<sequence length="603" mass="66400">MRRGGRRMCKAKADDTPMNLFAETRSSGWWLAQVLRQFLRVVPGVTLALVVYLTVARITRLLAFLLPLKVILLAGSSGIPHYFRPFLADDQKNLGIVILSAASIAFYALTLFLEGHTRRLSDKAGADLMSAASVMSLVDNQRTEMQGNYARFMQIVSGGLFVLAGMVVLAVLAPLLAAYLCGLGLFFYALTAWALRGVTPLNGNRLADFITGQLGSYLNILSSVAFLSGFLIILLPFLREGGANVLVAIICFMLLRQMTSAMTGAVRDIVTLAQKRQLVDTLVFPNRQFHPSERNDQRTLRQLFGREERERLIAGALAPVREEGETLRIGWLDTSVQGMAEFSIVLEGTNGQERHFRLRVFAPRLRRMLENEDLLFRHVSRESVWAASIVARFTHGEHECIIYEAGTGVAPKGAAFTQAHQAFVANLWSVSVPAALVRTYSATHKAMQKRLTRDLVARMEIAVDTNEDADILARFLKALPAIRKTIAELPLCLNHPAFPPGDVAVGADGSPRVFGGWGQWSLMPLGAGLPASFLADDKYEGLLAQMRLRSPDMPASHLGQRQLIVVSACAQMERSILQGRMKAALTHAERAVTEMEATRRMAA</sequence>
<dbReference type="HOGENOM" id="CLU_035129_0_0_5"/>
<feature type="transmembrane region" description="Helical" evidence="1">
    <location>
        <begin position="94"/>
        <end position="113"/>
    </location>
</feature>